<dbReference type="SUPFAM" id="SSF47616">
    <property type="entry name" value="GST C-terminal domain-like"/>
    <property type="match status" value="1"/>
</dbReference>
<dbReference type="InterPro" id="IPR040079">
    <property type="entry name" value="Glutathione_S-Trfase"/>
</dbReference>
<dbReference type="InterPro" id="IPR036249">
    <property type="entry name" value="Thioredoxin-like_sf"/>
</dbReference>
<dbReference type="SFLD" id="SFLDG01151">
    <property type="entry name" value="Main.2:_Nu-like"/>
    <property type="match status" value="1"/>
</dbReference>
<dbReference type="Gene3D" id="3.40.30.10">
    <property type="entry name" value="Glutaredoxin"/>
    <property type="match status" value="1"/>
</dbReference>
<dbReference type="STRING" id="167879.CPS_2495"/>
<dbReference type="Pfam" id="PF02798">
    <property type="entry name" value="GST_N"/>
    <property type="match status" value="1"/>
</dbReference>
<dbReference type="PROSITE" id="PS50405">
    <property type="entry name" value="GST_CTER"/>
    <property type="match status" value="1"/>
</dbReference>
<comment type="similarity">
    <text evidence="1">Belongs to the GST superfamily.</text>
</comment>
<dbReference type="AlphaFoldDB" id="Q481Q8"/>
<reference evidence="4" key="1">
    <citation type="journal article" date="2005" name="Proc. Natl. Acad. Sci. U.S.A.">
        <title>The psychrophilic lifestyle as revealed by the genome sequence of Colwellia psychrerythraea 34H through genomic and proteomic analyses.</title>
        <authorList>
            <person name="Methe B.A."/>
            <person name="Nelson K.E."/>
            <person name="Deming J.W."/>
            <person name="Momen B."/>
            <person name="Melamud E."/>
            <person name="Zhang X."/>
            <person name="Moult J."/>
            <person name="Madupu R."/>
            <person name="Nelson W.C."/>
            <person name="Dodson R.J."/>
            <person name="Brinkac L.M."/>
            <person name="Daugherty S.C."/>
            <person name="Durkin A.S."/>
            <person name="DeBoy R.T."/>
            <person name="Kolonay J.F."/>
            <person name="Sullivan S.A."/>
            <person name="Zhou L."/>
            <person name="Davidsen T.M."/>
            <person name="Wu M."/>
            <person name="Huston A.L."/>
            <person name="Lewis M."/>
            <person name="Weaver B."/>
            <person name="Weidman J.F."/>
            <person name="Khouri H."/>
            <person name="Utterback T.R."/>
            <person name="Feldblyum T.V."/>
            <person name="Fraser C.M."/>
        </authorList>
    </citation>
    <scope>NUCLEOTIDE SEQUENCE [LARGE SCALE GENOMIC DNA]</scope>
    <source>
        <strain evidence="4">34H</strain>
    </source>
</reference>
<dbReference type="Pfam" id="PF00043">
    <property type="entry name" value="GST_C"/>
    <property type="match status" value="1"/>
</dbReference>
<dbReference type="GO" id="GO:0016740">
    <property type="term" value="F:transferase activity"/>
    <property type="evidence" value="ECO:0007669"/>
    <property type="project" value="UniProtKB-KW"/>
</dbReference>
<dbReference type="SFLD" id="SFLDG00358">
    <property type="entry name" value="Main_(cytGST)"/>
    <property type="match status" value="1"/>
</dbReference>
<gene>
    <name evidence="4" type="ordered locus">CPS_2495</name>
</gene>
<dbReference type="InterPro" id="IPR036282">
    <property type="entry name" value="Glutathione-S-Trfase_C_sf"/>
</dbReference>
<dbReference type="PROSITE" id="PS50404">
    <property type="entry name" value="GST_NTER"/>
    <property type="match status" value="1"/>
</dbReference>
<feature type="domain" description="GST N-terminal" evidence="2">
    <location>
        <begin position="5"/>
        <end position="87"/>
    </location>
</feature>
<feature type="domain" description="GST C-terminal" evidence="3">
    <location>
        <begin position="89"/>
        <end position="204"/>
    </location>
</feature>
<dbReference type="EMBL" id="CP000083">
    <property type="protein sequence ID" value="AAZ24648.1"/>
    <property type="molecule type" value="Genomic_DNA"/>
</dbReference>
<dbReference type="PANTHER" id="PTHR44051">
    <property type="entry name" value="GLUTATHIONE S-TRANSFERASE-RELATED"/>
    <property type="match status" value="1"/>
</dbReference>
<protein>
    <submittedName>
        <fullName evidence="4">Putative glutathione S-transferase</fullName>
    </submittedName>
</protein>
<dbReference type="InterPro" id="IPR004045">
    <property type="entry name" value="Glutathione_S-Trfase_N"/>
</dbReference>
<dbReference type="InterPro" id="IPR004046">
    <property type="entry name" value="GST_C"/>
</dbReference>
<dbReference type="Proteomes" id="UP000000547">
    <property type="component" value="Chromosome"/>
</dbReference>
<dbReference type="HOGENOM" id="CLU_011226_6_0_6"/>
<evidence type="ECO:0000256" key="1">
    <source>
        <dbReference type="RuleBase" id="RU003494"/>
    </source>
</evidence>
<evidence type="ECO:0000313" key="4">
    <source>
        <dbReference type="EMBL" id="AAZ24648.1"/>
    </source>
</evidence>
<dbReference type="CDD" id="cd03056">
    <property type="entry name" value="GST_N_4"/>
    <property type="match status" value="1"/>
</dbReference>
<accession>Q481Q8</accession>
<dbReference type="PANTHER" id="PTHR44051:SF2">
    <property type="entry name" value="HYPOTHETICAL GLUTATHIONE S-TRANSFERASE LIKE PROTEIN"/>
    <property type="match status" value="1"/>
</dbReference>
<proteinExistence type="inferred from homology"/>
<dbReference type="Gene3D" id="1.20.1050.10">
    <property type="match status" value="1"/>
</dbReference>
<dbReference type="InterPro" id="IPR010987">
    <property type="entry name" value="Glutathione-S-Trfase_C-like"/>
</dbReference>
<sequence>MTKENSVKIYGDIQSGNCYKVKLLTSLLDIDHEWIEVDILASETQAESYLKKNPNGKIPLLELDDGTFISESNAILNYLAAGTSLVGTCRFTTAKVLQWQFFEQYSHEPFIAVARFIAKYLGLPEERKAEYEAKQLGGHKALKVMEEQLQCSPYLVGSELTIADISLYGYTHVADEGGFELSEYPSIQQWIARIQANPKYIGME</sequence>
<evidence type="ECO:0000313" key="5">
    <source>
        <dbReference type="Proteomes" id="UP000000547"/>
    </source>
</evidence>
<dbReference type="SFLD" id="SFLDS00019">
    <property type="entry name" value="Glutathione_Transferase_(cytos"/>
    <property type="match status" value="1"/>
</dbReference>
<dbReference type="SUPFAM" id="SSF52833">
    <property type="entry name" value="Thioredoxin-like"/>
    <property type="match status" value="1"/>
</dbReference>
<evidence type="ECO:0000259" key="3">
    <source>
        <dbReference type="PROSITE" id="PS50405"/>
    </source>
</evidence>
<keyword evidence="4" id="KW-0808">Transferase</keyword>
<evidence type="ECO:0000259" key="2">
    <source>
        <dbReference type="PROSITE" id="PS50404"/>
    </source>
</evidence>
<dbReference type="KEGG" id="cps:CPS_2495"/>
<organism evidence="4 5">
    <name type="scientific">Colwellia psychrerythraea (strain 34H / ATCC BAA-681)</name>
    <name type="common">Vibrio psychroerythus</name>
    <dbReference type="NCBI Taxonomy" id="167879"/>
    <lineage>
        <taxon>Bacteria</taxon>
        <taxon>Pseudomonadati</taxon>
        <taxon>Pseudomonadota</taxon>
        <taxon>Gammaproteobacteria</taxon>
        <taxon>Alteromonadales</taxon>
        <taxon>Colwelliaceae</taxon>
        <taxon>Colwellia</taxon>
    </lineage>
</organism>
<name>Q481Q8_COLP3</name>